<organism evidence="5 6">
    <name type="scientific">Bianquea renquensis</name>
    <dbReference type="NCBI Taxonomy" id="2763661"/>
    <lineage>
        <taxon>Bacteria</taxon>
        <taxon>Bacillati</taxon>
        <taxon>Bacillota</taxon>
        <taxon>Clostridia</taxon>
        <taxon>Eubacteriales</taxon>
        <taxon>Bianqueaceae</taxon>
        <taxon>Bianquea</taxon>
    </lineage>
</organism>
<evidence type="ECO:0000256" key="2">
    <source>
        <dbReference type="ARBA" id="ARBA00023004"/>
    </source>
</evidence>
<dbReference type="EMBL" id="JACRSQ010000014">
    <property type="protein sequence ID" value="MBC8543949.1"/>
    <property type="molecule type" value="Genomic_DNA"/>
</dbReference>
<evidence type="ECO:0000259" key="4">
    <source>
        <dbReference type="PROSITE" id="PS51379"/>
    </source>
</evidence>
<gene>
    <name evidence="5" type="ORF">H8730_10370</name>
</gene>
<sequence>MRYRKLGRSDLYVSEIGLGCEHLQGQSPDTIDAVVNAALAHGINLFDIFMSEPNVRTNIGRALAGRRDSVILQGHIGAGWIDGQYCRTRSLESCKFFFEDFMSRLQTDYVDIGMLHFVDTQEDYARVFQSEILPYAQRLKESGVIRAIGMSSHDPVAALQAVGSGSIDVLMFSINPAYDLLPEDTEIDDLFKAESFQNETLLGINPIRDELYKTCEATGCAITVMKSLGAGALLHADTSPFGVALTVPQCIHYCLTRPAVASVLVGSKSPDEVAASVAYETTPDPERDYSVLLSSTPTYSLKGKCMYCNHCLPCPAHLDIAQINKYLDLAQLHAPISDTVKAHYQALDHHAGDCVQCGSCEHNCPFSVPVRDRMRGAQRVFGF</sequence>
<dbReference type="Pfam" id="PF13534">
    <property type="entry name" value="Fer4_17"/>
    <property type="match status" value="1"/>
</dbReference>
<dbReference type="PROSITE" id="PS51379">
    <property type="entry name" value="4FE4S_FER_2"/>
    <property type="match status" value="1"/>
</dbReference>
<dbReference type="PROSITE" id="PS00198">
    <property type="entry name" value="4FE4S_FER_1"/>
    <property type="match status" value="1"/>
</dbReference>
<evidence type="ECO:0000256" key="3">
    <source>
        <dbReference type="ARBA" id="ARBA00023014"/>
    </source>
</evidence>
<keyword evidence="3" id="KW-0411">Iron-sulfur</keyword>
<evidence type="ECO:0000313" key="5">
    <source>
        <dbReference type="EMBL" id="MBC8543949.1"/>
    </source>
</evidence>
<dbReference type="SUPFAM" id="SSF51430">
    <property type="entry name" value="NAD(P)-linked oxidoreductase"/>
    <property type="match status" value="1"/>
</dbReference>
<dbReference type="Proteomes" id="UP000657006">
    <property type="component" value="Unassembled WGS sequence"/>
</dbReference>
<feature type="domain" description="4Fe-4S ferredoxin-type" evidence="4">
    <location>
        <begin position="345"/>
        <end position="374"/>
    </location>
</feature>
<dbReference type="RefSeq" id="WP_177716980.1">
    <property type="nucleotide sequence ID" value="NZ_JACRSQ010000014.1"/>
</dbReference>
<dbReference type="PANTHER" id="PTHR43312:SF1">
    <property type="entry name" value="NADP-DEPENDENT OXIDOREDUCTASE DOMAIN-CONTAINING PROTEIN"/>
    <property type="match status" value="1"/>
</dbReference>
<dbReference type="Gene3D" id="3.20.20.100">
    <property type="entry name" value="NADP-dependent oxidoreductase domain"/>
    <property type="match status" value="1"/>
</dbReference>
<dbReference type="InterPro" id="IPR053135">
    <property type="entry name" value="AKR2_Oxidoreductase"/>
</dbReference>
<comment type="caution">
    <text evidence="5">The sequence shown here is derived from an EMBL/GenBank/DDBJ whole genome shotgun (WGS) entry which is preliminary data.</text>
</comment>
<dbReference type="InterPro" id="IPR036812">
    <property type="entry name" value="NAD(P)_OxRdtase_dom_sf"/>
</dbReference>
<protein>
    <submittedName>
        <fullName evidence="5">Aldo/keto reductase</fullName>
    </submittedName>
</protein>
<keyword evidence="2" id="KW-0408">Iron</keyword>
<dbReference type="CDD" id="cd19100">
    <property type="entry name" value="AKR_unchar"/>
    <property type="match status" value="1"/>
</dbReference>
<evidence type="ECO:0000313" key="6">
    <source>
        <dbReference type="Proteomes" id="UP000657006"/>
    </source>
</evidence>
<dbReference type="PANTHER" id="PTHR43312">
    <property type="entry name" value="D-THREO-ALDOSE 1-DEHYDROGENASE"/>
    <property type="match status" value="1"/>
</dbReference>
<dbReference type="GO" id="GO:0046872">
    <property type="term" value="F:metal ion binding"/>
    <property type="evidence" value="ECO:0007669"/>
    <property type="project" value="UniProtKB-KW"/>
</dbReference>
<dbReference type="GO" id="GO:0051536">
    <property type="term" value="F:iron-sulfur cluster binding"/>
    <property type="evidence" value="ECO:0007669"/>
    <property type="project" value="UniProtKB-KW"/>
</dbReference>
<accession>A0A926I178</accession>
<dbReference type="InterPro" id="IPR023210">
    <property type="entry name" value="NADP_OxRdtase_dom"/>
</dbReference>
<reference evidence="5" key="1">
    <citation type="submission" date="2020-08" db="EMBL/GenBank/DDBJ databases">
        <title>Genome public.</title>
        <authorList>
            <person name="Liu C."/>
            <person name="Sun Q."/>
        </authorList>
    </citation>
    <scope>NUCLEOTIDE SEQUENCE</scope>
    <source>
        <strain evidence="5">NSJ-32</strain>
    </source>
</reference>
<dbReference type="AlphaFoldDB" id="A0A926I178"/>
<proteinExistence type="predicted"/>
<evidence type="ECO:0000256" key="1">
    <source>
        <dbReference type="ARBA" id="ARBA00022723"/>
    </source>
</evidence>
<dbReference type="InterPro" id="IPR017896">
    <property type="entry name" value="4Fe4S_Fe-S-bd"/>
</dbReference>
<dbReference type="SUPFAM" id="SSF46548">
    <property type="entry name" value="alpha-helical ferredoxin"/>
    <property type="match status" value="1"/>
</dbReference>
<name>A0A926I178_9FIRM</name>
<dbReference type="InterPro" id="IPR017900">
    <property type="entry name" value="4Fe4S_Fe_S_CS"/>
</dbReference>
<keyword evidence="6" id="KW-1185">Reference proteome</keyword>
<dbReference type="Pfam" id="PF00248">
    <property type="entry name" value="Aldo_ket_red"/>
    <property type="match status" value="1"/>
</dbReference>
<keyword evidence="1" id="KW-0479">Metal-binding</keyword>